<dbReference type="AlphaFoldDB" id="A0A8H8T299"/>
<reference evidence="2" key="1">
    <citation type="submission" date="2020-05" db="EMBL/GenBank/DDBJ databases">
        <title>Evolutionary and genomic comparisons of hybrid uninucleate and nonhybrid Rhizoctonia fungi.</title>
        <authorList>
            <person name="Li C."/>
            <person name="Chen X."/>
        </authorList>
    </citation>
    <scope>NUCLEOTIDE SEQUENCE</scope>
    <source>
        <strain evidence="2">AG-1 IA</strain>
    </source>
</reference>
<dbReference type="RefSeq" id="XP_043185854.1">
    <property type="nucleotide sequence ID" value="XM_043330509.1"/>
</dbReference>
<organism evidence="2 3">
    <name type="scientific">Rhizoctonia solani</name>
    <dbReference type="NCBI Taxonomy" id="456999"/>
    <lineage>
        <taxon>Eukaryota</taxon>
        <taxon>Fungi</taxon>
        <taxon>Dikarya</taxon>
        <taxon>Basidiomycota</taxon>
        <taxon>Agaricomycotina</taxon>
        <taxon>Agaricomycetes</taxon>
        <taxon>Cantharellales</taxon>
        <taxon>Ceratobasidiaceae</taxon>
        <taxon>Rhizoctonia</taxon>
    </lineage>
</organism>
<feature type="region of interest" description="Disordered" evidence="1">
    <location>
        <begin position="226"/>
        <end position="263"/>
    </location>
</feature>
<evidence type="ECO:0000313" key="2">
    <source>
        <dbReference type="EMBL" id="QRW25617.1"/>
    </source>
</evidence>
<dbReference type="GeneID" id="67032972"/>
<gene>
    <name evidence="2" type="ORF">RhiXN_10693</name>
</gene>
<proteinExistence type="predicted"/>
<dbReference type="EMBL" id="CP059671">
    <property type="protein sequence ID" value="QRW25617.1"/>
    <property type="molecule type" value="Genomic_DNA"/>
</dbReference>
<accession>A0A8H8T299</accession>
<dbReference type="Proteomes" id="UP000650533">
    <property type="component" value="Chromosome 14"/>
</dbReference>
<feature type="compositionally biased region" description="Low complexity" evidence="1">
    <location>
        <begin position="226"/>
        <end position="237"/>
    </location>
</feature>
<dbReference type="KEGG" id="rsx:RhiXN_10693"/>
<evidence type="ECO:0000256" key="1">
    <source>
        <dbReference type="SAM" id="MobiDB-lite"/>
    </source>
</evidence>
<sequence length="289" mass="32269">MSVSVHPHRTQHPVPLISPDRKLKNSTHLLVSPPLYLTTDHCPDVVRTNLPPTRKQFNQHPDLPPELHYPLFGSSAVNLSIANHRLPIVLFPNLPPPVRQSAISGPSLSATWKVWPCNWESPITPHHDDRHTRSRCSFSCFSPPIIYIDSIRSGHPPPSVNHSPQFFPKLRTTSSLDPRQIQNNSSIYVIGDVVWTIPFSLSLSSMLSALCEARSYRLAVSPFAPPTASTAAHTTRPCSSRVHVPHASHHLDHAGPGSNFPLIHHEPTVEKQETHFPHSVFHRETQCPV</sequence>
<name>A0A8H8T299_9AGAM</name>
<protein>
    <submittedName>
        <fullName evidence="2">Uncharacterized protein</fullName>
    </submittedName>
</protein>
<evidence type="ECO:0000313" key="3">
    <source>
        <dbReference type="Proteomes" id="UP000650533"/>
    </source>
</evidence>